<evidence type="ECO:0000256" key="1">
    <source>
        <dbReference type="SAM" id="MobiDB-lite"/>
    </source>
</evidence>
<evidence type="ECO:0000313" key="2">
    <source>
        <dbReference type="EMBL" id="PSN74183.1"/>
    </source>
</evidence>
<keyword evidence="3" id="KW-1185">Reference proteome</keyword>
<dbReference type="AlphaFoldDB" id="A0A2T2P947"/>
<gene>
    <name evidence="2" type="ORF">BS50DRAFT_642377</name>
</gene>
<dbReference type="Proteomes" id="UP000240883">
    <property type="component" value="Unassembled WGS sequence"/>
</dbReference>
<organism evidence="2 3">
    <name type="scientific">Corynespora cassiicola Philippines</name>
    <dbReference type="NCBI Taxonomy" id="1448308"/>
    <lineage>
        <taxon>Eukaryota</taxon>
        <taxon>Fungi</taxon>
        <taxon>Dikarya</taxon>
        <taxon>Ascomycota</taxon>
        <taxon>Pezizomycotina</taxon>
        <taxon>Dothideomycetes</taxon>
        <taxon>Pleosporomycetidae</taxon>
        <taxon>Pleosporales</taxon>
        <taxon>Corynesporascaceae</taxon>
        <taxon>Corynespora</taxon>
    </lineage>
</organism>
<sequence length="324" mass="36281">MRQCNSHFKNSNALSQGPLEETDEDTIGNSTLSQEEDDGLSLFVPGEEVEGTHTAPNAEENLNQVIAAIDPILPNWESPRGGGKTRVTMRKRRKRGRVNHVIVYDYRVGITDANRPADEVSQKDTSAIALHGQPLNSTRGLAKKLYQKGVSAYNDSAADIENAGNEAILSNLMIKWFQIVHAIDNFPPGEEPLPGTYDCRLCHKDLSRFHHTYGHTHSCTKKQALEKAGKLVDALYLMSQPCNYQECDHQVNLHTFVDCREVFSTLKERGEHTRSHVRTMKKQNDNGNKVITCFFGDCAANPQGGRLRRDGPEFLSDEDRLSHL</sequence>
<feature type="region of interest" description="Disordered" evidence="1">
    <location>
        <begin position="1"/>
        <end position="37"/>
    </location>
</feature>
<dbReference type="OrthoDB" id="3692314at2759"/>
<proteinExistence type="predicted"/>
<protein>
    <submittedName>
        <fullName evidence="2">Uncharacterized protein</fullName>
    </submittedName>
</protein>
<feature type="compositionally biased region" description="Polar residues" evidence="1">
    <location>
        <begin position="1"/>
        <end position="15"/>
    </location>
</feature>
<reference evidence="2 3" key="1">
    <citation type="journal article" date="2018" name="Front. Microbiol.">
        <title>Genome-Wide Analysis of Corynespora cassiicola Leaf Fall Disease Putative Effectors.</title>
        <authorList>
            <person name="Lopez D."/>
            <person name="Ribeiro S."/>
            <person name="Label P."/>
            <person name="Fumanal B."/>
            <person name="Venisse J.S."/>
            <person name="Kohler A."/>
            <person name="de Oliveira R.R."/>
            <person name="Labutti K."/>
            <person name="Lipzen A."/>
            <person name="Lail K."/>
            <person name="Bauer D."/>
            <person name="Ohm R.A."/>
            <person name="Barry K.W."/>
            <person name="Spatafora J."/>
            <person name="Grigoriev I.V."/>
            <person name="Martin F.M."/>
            <person name="Pujade-Renaud V."/>
        </authorList>
    </citation>
    <scope>NUCLEOTIDE SEQUENCE [LARGE SCALE GENOMIC DNA]</scope>
    <source>
        <strain evidence="2 3">Philippines</strain>
    </source>
</reference>
<evidence type="ECO:0000313" key="3">
    <source>
        <dbReference type="Proteomes" id="UP000240883"/>
    </source>
</evidence>
<accession>A0A2T2P947</accession>
<name>A0A2T2P947_CORCC</name>
<dbReference type="EMBL" id="KZ678128">
    <property type="protein sequence ID" value="PSN74183.1"/>
    <property type="molecule type" value="Genomic_DNA"/>
</dbReference>